<dbReference type="Gene3D" id="3.40.50.1110">
    <property type="entry name" value="SGNH hydrolase"/>
    <property type="match status" value="1"/>
</dbReference>
<keyword evidence="7 11" id="KW-0012">Acyltransferase</keyword>
<dbReference type="EMBL" id="QWLM01000002">
    <property type="protein sequence ID" value="RHW47589.1"/>
    <property type="molecule type" value="Genomic_DNA"/>
</dbReference>
<dbReference type="GO" id="GO:0016747">
    <property type="term" value="F:acyltransferase activity, transferring groups other than amino-acyl groups"/>
    <property type="evidence" value="ECO:0007669"/>
    <property type="project" value="InterPro"/>
</dbReference>
<dbReference type="RefSeq" id="WP_118912475.1">
    <property type="nucleotide sequence ID" value="NZ_CBCRVH010000002.1"/>
</dbReference>
<name>A0A417ZAA9_9MICO</name>
<dbReference type="Pfam" id="PF01757">
    <property type="entry name" value="Acyl_transf_3"/>
    <property type="match status" value="1"/>
</dbReference>
<dbReference type="GO" id="GO:0009103">
    <property type="term" value="P:lipopolysaccharide biosynthetic process"/>
    <property type="evidence" value="ECO:0007669"/>
    <property type="project" value="TreeGrafter"/>
</dbReference>
<evidence type="ECO:0000256" key="8">
    <source>
        <dbReference type="SAM" id="Phobius"/>
    </source>
</evidence>
<evidence type="ECO:0000256" key="5">
    <source>
        <dbReference type="ARBA" id="ARBA00022989"/>
    </source>
</evidence>
<evidence type="ECO:0000256" key="3">
    <source>
        <dbReference type="ARBA" id="ARBA00022679"/>
    </source>
</evidence>
<dbReference type="GO" id="GO:0005886">
    <property type="term" value="C:plasma membrane"/>
    <property type="evidence" value="ECO:0007669"/>
    <property type="project" value="UniProtKB-SubCell"/>
</dbReference>
<keyword evidence="3 11" id="KW-0808">Transferase</keyword>
<gene>
    <name evidence="11" type="ORF">D1832_02520</name>
</gene>
<dbReference type="InterPro" id="IPR050879">
    <property type="entry name" value="Acyltransferase_3"/>
</dbReference>
<evidence type="ECO:0000256" key="2">
    <source>
        <dbReference type="ARBA" id="ARBA00022475"/>
    </source>
</evidence>
<dbReference type="SUPFAM" id="SSF52266">
    <property type="entry name" value="SGNH hydrolase"/>
    <property type="match status" value="1"/>
</dbReference>
<evidence type="ECO:0000256" key="6">
    <source>
        <dbReference type="ARBA" id="ARBA00023136"/>
    </source>
</evidence>
<evidence type="ECO:0000259" key="10">
    <source>
        <dbReference type="Pfam" id="PF19040"/>
    </source>
</evidence>
<dbReference type="InterPro" id="IPR043968">
    <property type="entry name" value="SGNH"/>
</dbReference>
<dbReference type="PANTHER" id="PTHR23028">
    <property type="entry name" value="ACETYLTRANSFERASE"/>
    <property type="match status" value="1"/>
</dbReference>
<dbReference type="InterPro" id="IPR036514">
    <property type="entry name" value="SGNH_hydro_sf"/>
</dbReference>
<comment type="subcellular location">
    <subcellularLocation>
        <location evidence="1">Cell membrane</location>
        <topology evidence="1">Multi-pass membrane protein</topology>
    </subcellularLocation>
</comment>
<feature type="transmembrane region" description="Helical" evidence="8">
    <location>
        <begin position="382"/>
        <end position="402"/>
    </location>
</feature>
<evidence type="ECO:0000256" key="1">
    <source>
        <dbReference type="ARBA" id="ARBA00004651"/>
    </source>
</evidence>
<proteinExistence type="predicted"/>
<dbReference type="Proteomes" id="UP000285376">
    <property type="component" value="Unassembled WGS sequence"/>
</dbReference>
<evidence type="ECO:0000256" key="4">
    <source>
        <dbReference type="ARBA" id="ARBA00022692"/>
    </source>
</evidence>
<feature type="domain" description="SGNH" evidence="10">
    <location>
        <begin position="432"/>
        <end position="647"/>
    </location>
</feature>
<feature type="transmembrane region" description="Helical" evidence="8">
    <location>
        <begin position="247"/>
        <end position="266"/>
    </location>
</feature>
<feature type="transmembrane region" description="Helical" evidence="8">
    <location>
        <begin position="150"/>
        <end position="166"/>
    </location>
</feature>
<keyword evidence="5 8" id="KW-1133">Transmembrane helix</keyword>
<feature type="transmembrane region" description="Helical" evidence="8">
    <location>
        <begin position="278"/>
        <end position="295"/>
    </location>
</feature>
<feature type="transmembrane region" description="Helical" evidence="8">
    <location>
        <begin position="37"/>
        <end position="58"/>
    </location>
</feature>
<dbReference type="Pfam" id="PF19040">
    <property type="entry name" value="SGNH"/>
    <property type="match status" value="1"/>
</dbReference>
<feature type="domain" description="Acyltransferase 3" evidence="9">
    <location>
        <begin position="11"/>
        <end position="357"/>
    </location>
</feature>
<dbReference type="PANTHER" id="PTHR23028:SF53">
    <property type="entry name" value="ACYL_TRANSF_3 DOMAIN-CONTAINING PROTEIN"/>
    <property type="match status" value="1"/>
</dbReference>
<feature type="transmembrane region" description="Helical" evidence="8">
    <location>
        <begin position="79"/>
        <end position="98"/>
    </location>
</feature>
<dbReference type="InterPro" id="IPR002656">
    <property type="entry name" value="Acyl_transf_3_dom"/>
</dbReference>
<organism evidence="11 12">
    <name type="scientific">Dermacoccus abyssi</name>
    <dbReference type="NCBI Taxonomy" id="322596"/>
    <lineage>
        <taxon>Bacteria</taxon>
        <taxon>Bacillati</taxon>
        <taxon>Actinomycetota</taxon>
        <taxon>Actinomycetes</taxon>
        <taxon>Micrococcales</taxon>
        <taxon>Dermacoccaceae</taxon>
        <taxon>Dermacoccus</taxon>
    </lineage>
</organism>
<sequence>MAARLFAHRPGLDGIRGYGMVVFMLWHVGALTVLPGLWVFMNVFFILSAFLITRLLLAERRSYGDISVHDFYVRRVRRLGPALLVMLGAVTLDGLFLAPDEEKAYLKGDILATLTYVMNWRLVARDDQYFEAFSHPSITRHAWSLSVEEQFYLVVPWLVVAVLALGRTRLARTLPFVLLAGLSALWATRLDLVGLGGQSHAYYGTDIRVQALALGVAAGVWSGHRGSGGALLKPRDPRDPLDGGRPWIEIVGWLGLAATLVAFVTIEPLAPWMFSRGGMLLTSIAATAWIIGCAQRRATPLVRVFSLPPAVYTGKISYGLYLYHWPIFIWLSRYLTGVNVWVLAVLTLALSYAAAAVSYRFLEQPIMKHGLGAFGRRRTGAAGFAGLAAVVVGALFVSGGTAQATAPVRDESVPQKVANIPQLVEGQPTFTAPKPPTKVALFGDSVPFHLVSRFPSGNFPGLEVVNLGTPGCDIVDAPVQWTPTVALGADAACRQNKATYEEKVRTSGAETFVIMPSLQLALRHQLRGRTVWLDDPAYVAAVRSKLSELTTKAEAAGARSVQITTVPCRRMSELNLPPQYRTELSRSPELVAEAQNPKRLNALISTWAKEENVPVVDLASAVCGDGYQPTLHGKKVYEDGIHFSPEATPMIWGWLAPQVLSKAGGRP</sequence>
<feature type="transmembrane region" description="Helical" evidence="8">
    <location>
        <begin position="12"/>
        <end position="31"/>
    </location>
</feature>
<evidence type="ECO:0000313" key="12">
    <source>
        <dbReference type="Proteomes" id="UP000285376"/>
    </source>
</evidence>
<evidence type="ECO:0000313" key="11">
    <source>
        <dbReference type="EMBL" id="RHW47589.1"/>
    </source>
</evidence>
<keyword evidence="4 8" id="KW-0812">Transmembrane</keyword>
<evidence type="ECO:0000259" key="9">
    <source>
        <dbReference type="Pfam" id="PF01757"/>
    </source>
</evidence>
<feature type="transmembrane region" description="Helical" evidence="8">
    <location>
        <begin position="341"/>
        <end position="362"/>
    </location>
</feature>
<keyword evidence="6 8" id="KW-0472">Membrane</keyword>
<evidence type="ECO:0000256" key="7">
    <source>
        <dbReference type="ARBA" id="ARBA00023315"/>
    </source>
</evidence>
<protein>
    <submittedName>
        <fullName evidence="11">Acyltransferase</fullName>
    </submittedName>
</protein>
<reference evidence="11 12" key="1">
    <citation type="submission" date="2018-08" db="EMBL/GenBank/DDBJ databases">
        <title>Whole genome sequence analysis of Dermacoccus abyssi bacteria isolated from Deep Mariana trench Micromonospora spp reveals genes involved in the environmental adaptation and production of secondary metabolites.</title>
        <authorList>
            <person name="Abdel-Mageed W.M."/>
            <person name="Lehri B."/>
            <person name="Nouioui I."/>
            <person name="Goodfellow I."/>
            <person name="Jaspars M."/>
            <person name="Karlyshev A."/>
        </authorList>
    </citation>
    <scope>NUCLEOTIDE SEQUENCE [LARGE SCALE GENOMIC DNA]</scope>
    <source>
        <strain evidence="11 12">MT1.1</strain>
    </source>
</reference>
<dbReference type="AlphaFoldDB" id="A0A417ZAA9"/>
<keyword evidence="2" id="KW-1003">Cell membrane</keyword>
<comment type="caution">
    <text evidence="11">The sequence shown here is derived from an EMBL/GenBank/DDBJ whole genome shotgun (WGS) entry which is preliminary data.</text>
</comment>
<accession>A0A417ZAA9</accession>